<accession>A0ABX2IKC5</accession>
<sequence>MRCVLAIYLCVALLASPAAAQNNQTQRLFECSLNDGANKVGVHVGDDEITYRYANADGLIDLTLNDTVATVEHTLALWDDVNFTESVTFYNGATSYEVFSEAGRNRPVGDKHVLDGGAVDGGILVTQPDGTHTEIVCDPNTIEPQNPLHRLARLAALKNANYDMYADCSASGIIASACSQIVLQNCYDATDPTNNELECLTDHYDRTQALLSNTYASALAFANERGEDTVALERAQDAWSTSRNADCTIAAWTIYNPFDSEKGALICLADYTAKRIDFLTRYTIGLEFDG</sequence>
<dbReference type="Gene3D" id="1.20.1270.180">
    <property type="match status" value="1"/>
</dbReference>
<feature type="chain" id="PRO_5046561497" evidence="1">
    <location>
        <begin position="21"/>
        <end position="290"/>
    </location>
</feature>
<dbReference type="EMBL" id="JABUFE010000001">
    <property type="protein sequence ID" value="NSX53322.1"/>
    <property type="molecule type" value="Genomic_DNA"/>
</dbReference>
<evidence type="ECO:0000256" key="1">
    <source>
        <dbReference type="SAM" id="SignalP"/>
    </source>
</evidence>
<keyword evidence="1" id="KW-0732">Signal</keyword>
<feature type="domain" description="Lysozyme inhibitor LprI-like N-terminal" evidence="2">
    <location>
        <begin position="188"/>
        <end position="279"/>
    </location>
</feature>
<evidence type="ECO:0000259" key="2">
    <source>
        <dbReference type="Pfam" id="PF07007"/>
    </source>
</evidence>
<comment type="caution">
    <text evidence="3">The sequence shown here is derived from an EMBL/GenBank/DDBJ whole genome shotgun (WGS) entry which is preliminary data.</text>
</comment>
<dbReference type="InterPro" id="IPR009739">
    <property type="entry name" value="LprI-like_N"/>
</dbReference>
<feature type="signal peptide" evidence="1">
    <location>
        <begin position="1"/>
        <end position="20"/>
    </location>
</feature>
<evidence type="ECO:0000313" key="3">
    <source>
        <dbReference type="EMBL" id="NSX53322.1"/>
    </source>
</evidence>
<protein>
    <submittedName>
        <fullName evidence="3">DUF1311 domain-containing protein</fullName>
    </submittedName>
</protein>
<dbReference type="RefSeq" id="WP_174134444.1">
    <property type="nucleotide sequence ID" value="NZ_JABUFE010000001.1"/>
</dbReference>
<keyword evidence="4" id="KW-1185">Reference proteome</keyword>
<dbReference type="Pfam" id="PF07007">
    <property type="entry name" value="LprI"/>
    <property type="match status" value="1"/>
</dbReference>
<proteinExistence type="predicted"/>
<reference evidence="3 4" key="1">
    <citation type="submission" date="2020-06" db="EMBL/GenBank/DDBJ databases">
        <title>Sulfitobacter algicola sp. nov., isolated from green algae.</title>
        <authorList>
            <person name="Wang C."/>
        </authorList>
    </citation>
    <scope>NUCLEOTIDE SEQUENCE [LARGE SCALE GENOMIC DNA]</scope>
    <source>
        <strain evidence="3 4">1151</strain>
    </source>
</reference>
<organism evidence="3 4">
    <name type="scientific">Parasulfitobacter algicola</name>
    <dbReference type="NCBI Taxonomy" id="2614809"/>
    <lineage>
        <taxon>Bacteria</taxon>
        <taxon>Pseudomonadati</taxon>
        <taxon>Pseudomonadota</taxon>
        <taxon>Alphaproteobacteria</taxon>
        <taxon>Rhodobacterales</taxon>
        <taxon>Roseobacteraceae</taxon>
        <taxon>Parasulfitobacter</taxon>
    </lineage>
</organism>
<name>A0ABX2IKC5_9RHOB</name>
<gene>
    <name evidence="3" type="ORF">HRQ87_00735</name>
</gene>
<dbReference type="Proteomes" id="UP000777935">
    <property type="component" value="Unassembled WGS sequence"/>
</dbReference>
<evidence type="ECO:0000313" key="4">
    <source>
        <dbReference type="Proteomes" id="UP000777935"/>
    </source>
</evidence>